<keyword evidence="2" id="KW-1185">Reference proteome</keyword>
<evidence type="ECO:0000313" key="2">
    <source>
        <dbReference type="Proteomes" id="UP000076858"/>
    </source>
</evidence>
<sequence length="103" mass="12259">MSTDRHCSALQQSPPKGQKTNFFNKTRIFFVFFFFVYLLRLRCTEVISSSSEENSLTFFFFESPFPHSTQTFSKVTKIYLIDYYRWIVLSDNAHLCAPLYNRN</sequence>
<dbReference type="AlphaFoldDB" id="A0A162T4F1"/>
<proteinExistence type="predicted"/>
<accession>A0A162T4F1</accession>
<dbReference type="EMBL" id="LRGB01000007">
    <property type="protein sequence ID" value="KZS21897.1"/>
    <property type="molecule type" value="Genomic_DNA"/>
</dbReference>
<name>A0A162T4F1_9CRUS</name>
<comment type="caution">
    <text evidence="1">The sequence shown here is derived from an EMBL/GenBank/DDBJ whole genome shotgun (WGS) entry which is preliminary data.</text>
</comment>
<dbReference type="Proteomes" id="UP000076858">
    <property type="component" value="Unassembled WGS sequence"/>
</dbReference>
<gene>
    <name evidence="1" type="ORF">APZ42_011029</name>
</gene>
<organism evidence="1 2">
    <name type="scientific">Daphnia magna</name>
    <dbReference type="NCBI Taxonomy" id="35525"/>
    <lineage>
        <taxon>Eukaryota</taxon>
        <taxon>Metazoa</taxon>
        <taxon>Ecdysozoa</taxon>
        <taxon>Arthropoda</taxon>
        <taxon>Crustacea</taxon>
        <taxon>Branchiopoda</taxon>
        <taxon>Diplostraca</taxon>
        <taxon>Cladocera</taxon>
        <taxon>Anomopoda</taxon>
        <taxon>Daphniidae</taxon>
        <taxon>Daphnia</taxon>
    </lineage>
</organism>
<reference evidence="1 2" key="1">
    <citation type="submission" date="2016-03" db="EMBL/GenBank/DDBJ databases">
        <title>EvidentialGene: Evidence-directed Construction of Genes on Genomes.</title>
        <authorList>
            <person name="Gilbert D.G."/>
            <person name="Choi J.-H."/>
            <person name="Mockaitis K."/>
            <person name="Colbourne J."/>
            <person name="Pfrender M."/>
        </authorList>
    </citation>
    <scope>NUCLEOTIDE SEQUENCE [LARGE SCALE GENOMIC DNA]</scope>
    <source>
        <strain evidence="1 2">Xinb3</strain>
        <tissue evidence="1">Complete organism</tissue>
    </source>
</reference>
<evidence type="ECO:0000313" key="1">
    <source>
        <dbReference type="EMBL" id="KZS21897.1"/>
    </source>
</evidence>
<protein>
    <submittedName>
        <fullName evidence="1">Uncharacterized protein</fullName>
    </submittedName>
</protein>